<evidence type="ECO:0000313" key="4">
    <source>
        <dbReference type="Proteomes" id="UP000271705"/>
    </source>
</evidence>
<dbReference type="Proteomes" id="UP000271705">
    <property type="component" value="Unassembled WGS sequence"/>
</dbReference>
<name>A0A3S0JFJ3_STEMA</name>
<dbReference type="AlphaFoldDB" id="A0A3S0JFJ3"/>
<reference evidence="3 4" key="1">
    <citation type="submission" date="2018-12" db="EMBL/GenBank/DDBJ databases">
        <authorList>
            <person name="Kartti S."/>
            <person name="Manni A."/>
            <person name="Chemao El Fihri M.W."/>
            <person name="Laamarti M."/>
            <person name="Temsamani L."/>
            <person name="El Jamali J.E."/>
            <person name="Ouadghiri M."/>
            <person name="Ibrahimi A."/>
            <person name="Filati-Maltouf A."/>
        </authorList>
    </citation>
    <scope>NUCLEOTIDE SEQUENCE [LARGE SCALE GENOMIC DNA]</scope>
    <source>
        <strain evidence="3 4">MDMC339</strain>
    </source>
</reference>
<protein>
    <submittedName>
        <fullName evidence="3">DUF4189 domain-containing protein</fullName>
    </submittedName>
</protein>
<sequence length="171" mass="17175">MRMIHLLAPLVFMFATSALEARAEGRCPPGQYPIGGKGVGGCAPIPGGEGAATSGPRATGKWIKTWGAISLAPSGASGSSTGRVRKTEAAEEAQRKCAESGGVGCKVTITYKNQCVAAVVASSGTGGTTQFGTGATIESATEFASRLCASKGGSDCAAVYSACSEPIFEEF</sequence>
<comment type="caution">
    <text evidence="3">The sequence shown here is derived from an EMBL/GenBank/DDBJ whole genome shotgun (WGS) entry which is preliminary data.</text>
</comment>
<feature type="signal peptide" evidence="1">
    <location>
        <begin position="1"/>
        <end position="23"/>
    </location>
</feature>
<dbReference type="Pfam" id="PF13827">
    <property type="entry name" value="DUF4189"/>
    <property type="match status" value="1"/>
</dbReference>
<feature type="domain" description="DUF4189" evidence="2">
    <location>
        <begin position="66"/>
        <end position="163"/>
    </location>
</feature>
<evidence type="ECO:0000313" key="3">
    <source>
        <dbReference type="EMBL" id="RTQ86389.1"/>
    </source>
</evidence>
<evidence type="ECO:0000259" key="2">
    <source>
        <dbReference type="Pfam" id="PF13827"/>
    </source>
</evidence>
<organism evidence="3 4">
    <name type="scientific">Stenotrophomonas maltophilia</name>
    <name type="common">Pseudomonas maltophilia</name>
    <name type="synonym">Xanthomonas maltophilia</name>
    <dbReference type="NCBI Taxonomy" id="40324"/>
    <lineage>
        <taxon>Bacteria</taxon>
        <taxon>Pseudomonadati</taxon>
        <taxon>Pseudomonadota</taxon>
        <taxon>Gammaproteobacteria</taxon>
        <taxon>Lysobacterales</taxon>
        <taxon>Lysobacteraceae</taxon>
        <taxon>Stenotrophomonas</taxon>
        <taxon>Stenotrophomonas maltophilia group</taxon>
    </lineage>
</organism>
<dbReference type="InterPro" id="IPR025240">
    <property type="entry name" value="DUF4189"/>
</dbReference>
<proteinExistence type="predicted"/>
<evidence type="ECO:0000256" key="1">
    <source>
        <dbReference type="SAM" id="SignalP"/>
    </source>
</evidence>
<dbReference type="EMBL" id="RXLZ01000065">
    <property type="protein sequence ID" value="RTQ86389.1"/>
    <property type="molecule type" value="Genomic_DNA"/>
</dbReference>
<dbReference type="RefSeq" id="WP_126930121.1">
    <property type="nucleotide sequence ID" value="NZ_RXLZ01000065.1"/>
</dbReference>
<accession>A0A3S0JFJ3</accession>
<keyword evidence="1" id="KW-0732">Signal</keyword>
<feature type="chain" id="PRO_5018772659" evidence="1">
    <location>
        <begin position="24"/>
        <end position="171"/>
    </location>
</feature>
<gene>
    <name evidence="3" type="ORF">EKL94_18160</name>
</gene>